<dbReference type="Gene3D" id="3.30.70.20">
    <property type="match status" value="2"/>
</dbReference>
<name>A0A7C4RQW2_9BACT</name>
<dbReference type="PANTHER" id="PTHR43177:SF3">
    <property type="entry name" value="PROTEIN NRFC HOMOLOG"/>
    <property type="match status" value="1"/>
</dbReference>
<proteinExistence type="predicted"/>
<dbReference type="InterPro" id="IPR050954">
    <property type="entry name" value="ET_IronSulfur_Cluster-Binding"/>
</dbReference>
<dbReference type="Pfam" id="PF13247">
    <property type="entry name" value="Fer4_11"/>
    <property type="match status" value="1"/>
</dbReference>
<keyword evidence="4" id="KW-0411">Iron-sulfur</keyword>
<evidence type="ECO:0000313" key="6">
    <source>
        <dbReference type="EMBL" id="HGU31756.1"/>
    </source>
</evidence>
<feature type="domain" description="4Fe-4S ferredoxin-type" evidence="5">
    <location>
        <begin position="84"/>
        <end position="113"/>
    </location>
</feature>
<keyword evidence="1" id="KW-0004">4Fe-4S</keyword>
<dbReference type="PROSITE" id="PS51379">
    <property type="entry name" value="4FE4S_FER_2"/>
    <property type="match status" value="2"/>
</dbReference>
<organism evidence="6">
    <name type="scientific">Desulfatirhabdium butyrativorans</name>
    <dbReference type="NCBI Taxonomy" id="340467"/>
    <lineage>
        <taxon>Bacteria</taxon>
        <taxon>Pseudomonadati</taxon>
        <taxon>Thermodesulfobacteriota</taxon>
        <taxon>Desulfobacteria</taxon>
        <taxon>Desulfobacterales</taxon>
        <taxon>Desulfatirhabdiaceae</taxon>
        <taxon>Desulfatirhabdium</taxon>
    </lineage>
</organism>
<evidence type="ECO:0000256" key="1">
    <source>
        <dbReference type="ARBA" id="ARBA00022485"/>
    </source>
</evidence>
<gene>
    <name evidence="6" type="ORF">ENS29_02745</name>
</gene>
<evidence type="ECO:0000259" key="5">
    <source>
        <dbReference type="PROSITE" id="PS51379"/>
    </source>
</evidence>
<accession>A0A7C4RQW2</accession>
<protein>
    <submittedName>
        <fullName evidence="6">4Fe-4S dicluster domain-containing protein</fullName>
    </submittedName>
</protein>
<dbReference type="GO" id="GO:0046872">
    <property type="term" value="F:metal ion binding"/>
    <property type="evidence" value="ECO:0007669"/>
    <property type="project" value="UniProtKB-KW"/>
</dbReference>
<dbReference type="GO" id="GO:0051539">
    <property type="term" value="F:4 iron, 4 sulfur cluster binding"/>
    <property type="evidence" value="ECO:0007669"/>
    <property type="project" value="UniProtKB-KW"/>
</dbReference>
<dbReference type="CDD" id="cd16374">
    <property type="entry name" value="DMSOR_beta_like"/>
    <property type="match status" value="1"/>
</dbReference>
<evidence type="ECO:0000256" key="3">
    <source>
        <dbReference type="ARBA" id="ARBA00023004"/>
    </source>
</evidence>
<comment type="caution">
    <text evidence="6">The sequence shown here is derived from an EMBL/GenBank/DDBJ whole genome shotgun (WGS) entry which is preliminary data.</text>
</comment>
<dbReference type="InterPro" id="IPR017900">
    <property type="entry name" value="4Fe4S_Fe_S_CS"/>
</dbReference>
<dbReference type="EMBL" id="DSUH01000062">
    <property type="protein sequence ID" value="HGU31756.1"/>
    <property type="molecule type" value="Genomic_DNA"/>
</dbReference>
<evidence type="ECO:0000256" key="2">
    <source>
        <dbReference type="ARBA" id="ARBA00022723"/>
    </source>
</evidence>
<dbReference type="SUPFAM" id="SSF54862">
    <property type="entry name" value="4Fe-4S ferredoxins"/>
    <property type="match status" value="1"/>
</dbReference>
<dbReference type="PANTHER" id="PTHR43177">
    <property type="entry name" value="PROTEIN NRFC"/>
    <property type="match status" value="1"/>
</dbReference>
<dbReference type="PROSITE" id="PS00198">
    <property type="entry name" value="4FE4S_FER_1"/>
    <property type="match status" value="1"/>
</dbReference>
<reference evidence="6" key="1">
    <citation type="journal article" date="2020" name="mSystems">
        <title>Genome- and Community-Level Interaction Insights into Carbon Utilization and Element Cycling Functions of Hydrothermarchaeota in Hydrothermal Sediment.</title>
        <authorList>
            <person name="Zhou Z."/>
            <person name="Liu Y."/>
            <person name="Xu W."/>
            <person name="Pan J."/>
            <person name="Luo Z.H."/>
            <person name="Li M."/>
        </authorList>
    </citation>
    <scope>NUCLEOTIDE SEQUENCE [LARGE SCALE GENOMIC DNA]</scope>
    <source>
        <strain evidence="6">SpSt-477</strain>
    </source>
</reference>
<sequence length="202" mass="21827">MKQVVIHPEKCVGCMQCTVACAVAHSASRSLPAALLESPLPRSRIHIGATLYNRGFPNRCRHCDPAPCIRACLPAAIYRVNEYGTVLIDPDRCINCASCAMGCPFGVIRYHEDSWGIPGKTVAVKCDNCISRQMKDLIPACVEACKSGALVFQDIDASMRQKTASVSDSIWNASAAAMPPAGSIGFDLLTTIKRTMVEMNLH</sequence>
<keyword evidence="2" id="KW-0479">Metal-binding</keyword>
<feature type="domain" description="4Fe-4S ferredoxin-type" evidence="5">
    <location>
        <begin position="2"/>
        <end position="30"/>
    </location>
</feature>
<evidence type="ECO:0000256" key="4">
    <source>
        <dbReference type="ARBA" id="ARBA00023014"/>
    </source>
</evidence>
<dbReference type="AlphaFoldDB" id="A0A7C4RQW2"/>
<dbReference type="InterPro" id="IPR017896">
    <property type="entry name" value="4Fe4S_Fe-S-bd"/>
</dbReference>
<keyword evidence="3" id="KW-0408">Iron</keyword>